<keyword evidence="15" id="KW-1185">Reference proteome</keyword>
<reference evidence="14 15" key="1">
    <citation type="submission" date="2019-12" db="EMBL/GenBank/DDBJ databases">
        <title>Genomic-based taxomic classification of the family Erythrobacteraceae.</title>
        <authorList>
            <person name="Xu L."/>
        </authorList>
    </citation>
    <scope>NUCLEOTIDE SEQUENCE [LARGE SCALE GENOMIC DNA]</scope>
    <source>
        <strain evidence="14 15">M0322</strain>
    </source>
</reference>
<dbReference type="RefSeq" id="WP_160770520.1">
    <property type="nucleotide sequence ID" value="NZ_WTYV01000001.1"/>
</dbReference>
<gene>
    <name evidence="14" type="ORF">GRI99_03155</name>
</gene>
<evidence type="ECO:0000256" key="12">
    <source>
        <dbReference type="RuleBase" id="RU003879"/>
    </source>
</evidence>
<dbReference type="OrthoDB" id="9798629at2"/>
<keyword evidence="9 12" id="KW-0653">Protein transport</keyword>
<dbReference type="Pfam" id="PF02472">
    <property type="entry name" value="ExbD"/>
    <property type="match status" value="1"/>
</dbReference>
<keyword evidence="11 13" id="KW-0472">Membrane</keyword>
<dbReference type="GO" id="GO:0022857">
    <property type="term" value="F:transmembrane transporter activity"/>
    <property type="evidence" value="ECO:0007669"/>
    <property type="project" value="InterPro"/>
</dbReference>
<dbReference type="GO" id="GO:0015031">
    <property type="term" value="P:protein transport"/>
    <property type="evidence" value="ECO:0007669"/>
    <property type="project" value="UniProtKB-KW"/>
</dbReference>
<dbReference type="AlphaFoldDB" id="A0A844YUS8"/>
<sequence>MTVQALPQPVRRFRRPYPAYRADAYGAAASKPMMEMNTTPLIDVLLVLLVMLILAVPIATHQTPVDLPQDGTSVSRVEQVSLTVDAAGQPYWDGQPVDSATLRQRLARVAAQAEQPVVGFEPDPQASYNAVVHVIALTGEERIENLAFIGNEQFRQFGK</sequence>
<keyword evidence="5 12" id="KW-0813">Transport</keyword>
<keyword evidence="10 13" id="KW-1133">Transmembrane helix</keyword>
<comment type="similarity">
    <text evidence="3 12">Belongs to the ExbD/TolR family.</text>
</comment>
<evidence type="ECO:0000256" key="10">
    <source>
        <dbReference type="ARBA" id="ARBA00022989"/>
    </source>
</evidence>
<evidence type="ECO:0000256" key="4">
    <source>
        <dbReference type="ARBA" id="ARBA00011471"/>
    </source>
</evidence>
<evidence type="ECO:0000256" key="8">
    <source>
        <dbReference type="ARBA" id="ARBA00022692"/>
    </source>
</evidence>
<comment type="caution">
    <text evidence="14">The sequence shown here is derived from an EMBL/GenBank/DDBJ whole genome shotgun (WGS) entry which is preliminary data.</text>
</comment>
<keyword evidence="6" id="KW-1003">Cell membrane</keyword>
<protein>
    <submittedName>
        <fullName evidence="14">Biopolymer transporter ExbD</fullName>
    </submittedName>
</protein>
<feature type="transmembrane region" description="Helical" evidence="13">
    <location>
        <begin position="41"/>
        <end position="59"/>
    </location>
</feature>
<evidence type="ECO:0000256" key="7">
    <source>
        <dbReference type="ARBA" id="ARBA00022519"/>
    </source>
</evidence>
<evidence type="ECO:0000313" key="14">
    <source>
        <dbReference type="EMBL" id="MXO70628.1"/>
    </source>
</evidence>
<evidence type="ECO:0000256" key="3">
    <source>
        <dbReference type="ARBA" id="ARBA00005811"/>
    </source>
</evidence>
<evidence type="ECO:0000256" key="1">
    <source>
        <dbReference type="ARBA" id="ARBA00003540"/>
    </source>
</evidence>
<dbReference type="PANTHER" id="PTHR30558">
    <property type="entry name" value="EXBD MEMBRANE COMPONENT OF PMF-DRIVEN MACROMOLECULE IMPORT SYSTEM"/>
    <property type="match status" value="1"/>
</dbReference>
<dbReference type="EMBL" id="WTYV01000001">
    <property type="protein sequence ID" value="MXO70628.1"/>
    <property type="molecule type" value="Genomic_DNA"/>
</dbReference>
<dbReference type="Proteomes" id="UP000466966">
    <property type="component" value="Unassembled WGS sequence"/>
</dbReference>
<proteinExistence type="inferred from homology"/>
<dbReference type="PANTHER" id="PTHR30558:SF12">
    <property type="entry name" value="BIOPOLYMER TRANSPORT PROTEIN EXBD"/>
    <property type="match status" value="1"/>
</dbReference>
<keyword evidence="7" id="KW-0997">Cell inner membrane</keyword>
<evidence type="ECO:0000256" key="5">
    <source>
        <dbReference type="ARBA" id="ARBA00022448"/>
    </source>
</evidence>
<name>A0A844YUS8_9SPHN</name>
<keyword evidence="8 12" id="KW-0812">Transmembrane</keyword>
<evidence type="ECO:0000256" key="2">
    <source>
        <dbReference type="ARBA" id="ARBA00004249"/>
    </source>
</evidence>
<comment type="function">
    <text evidence="1">Involved in the TonB-dependent energy-dependent transport of various receptor-bound substrates.</text>
</comment>
<comment type="subunit">
    <text evidence="4">The accessory proteins ExbB and ExbD seem to form a complex with TonB.</text>
</comment>
<organism evidence="14 15">
    <name type="scientific">Alteraurantiacibacter buctensis</name>
    <dbReference type="NCBI Taxonomy" id="1503981"/>
    <lineage>
        <taxon>Bacteria</taxon>
        <taxon>Pseudomonadati</taxon>
        <taxon>Pseudomonadota</taxon>
        <taxon>Alphaproteobacteria</taxon>
        <taxon>Sphingomonadales</taxon>
        <taxon>Erythrobacteraceae</taxon>
        <taxon>Alteraurantiacibacter</taxon>
    </lineage>
</organism>
<comment type="subcellular location">
    <subcellularLocation>
        <location evidence="2">Cell inner membrane</location>
        <topology evidence="2">Single-pass type II membrane protein</topology>
    </subcellularLocation>
    <subcellularLocation>
        <location evidence="12">Cell membrane</location>
        <topology evidence="12">Single-pass type II membrane protein</topology>
    </subcellularLocation>
</comment>
<dbReference type="InterPro" id="IPR003400">
    <property type="entry name" value="ExbD"/>
</dbReference>
<evidence type="ECO:0000256" key="9">
    <source>
        <dbReference type="ARBA" id="ARBA00022927"/>
    </source>
</evidence>
<evidence type="ECO:0000256" key="13">
    <source>
        <dbReference type="SAM" id="Phobius"/>
    </source>
</evidence>
<dbReference type="GO" id="GO:0005886">
    <property type="term" value="C:plasma membrane"/>
    <property type="evidence" value="ECO:0007669"/>
    <property type="project" value="UniProtKB-SubCell"/>
</dbReference>
<evidence type="ECO:0000313" key="15">
    <source>
        <dbReference type="Proteomes" id="UP000466966"/>
    </source>
</evidence>
<evidence type="ECO:0000256" key="11">
    <source>
        <dbReference type="ARBA" id="ARBA00023136"/>
    </source>
</evidence>
<dbReference type="Gene3D" id="3.30.420.270">
    <property type="match status" value="1"/>
</dbReference>
<evidence type="ECO:0000256" key="6">
    <source>
        <dbReference type="ARBA" id="ARBA00022475"/>
    </source>
</evidence>
<accession>A0A844YUS8</accession>